<evidence type="ECO:0000313" key="5">
    <source>
        <dbReference type="WBParaSite" id="PSAMB.scaffold5169size12439.g26047.t1"/>
    </source>
</evidence>
<dbReference type="PANTHER" id="PTHR11567">
    <property type="entry name" value="ACID PHOSPHATASE-RELATED"/>
    <property type="match status" value="1"/>
</dbReference>
<dbReference type="InterPro" id="IPR029033">
    <property type="entry name" value="His_PPase_superfam"/>
</dbReference>
<feature type="chain" id="PRO_5037816482" evidence="3">
    <location>
        <begin position="21"/>
        <end position="440"/>
    </location>
</feature>
<dbReference type="AlphaFoldDB" id="A0A914WT58"/>
<evidence type="ECO:0000256" key="3">
    <source>
        <dbReference type="SAM" id="SignalP"/>
    </source>
</evidence>
<keyword evidence="4" id="KW-1185">Reference proteome</keyword>
<dbReference type="GO" id="GO:0003993">
    <property type="term" value="F:acid phosphatase activity"/>
    <property type="evidence" value="ECO:0007669"/>
    <property type="project" value="UniProtKB-EC"/>
</dbReference>
<dbReference type="InterPro" id="IPR050645">
    <property type="entry name" value="Histidine_acid_phosphatase"/>
</dbReference>
<feature type="signal peptide" evidence="3">
    <location>
        <begin position="1"/>
        <end position="20"/>
    </location>
</feature>
<keyword evidence="3" id="KW-0732">Signal</keyword>
<dbReference type="Gene3D" id="3.40.50.1240">
    <property type="entry name" value="Phosphoglycerate mutase-like"/>
    <property type="match status" value="1"/>
</dbReference>
<organism evidence="4 5">
    <name type="scientific">Plectus sambesii</name>
    <dbReference type="NCBI Taxonomy" id="2011161"/>
    <lineage>
        <taxon>Eukaryota</taxon>
        <taxon>Metazoa</taxon>
        <taxon>Ecdysozoa</taxon>
        <taxon>Nematoda</taxon>
        <taxon>Chromadorea</taxon>
        <taxon>Plectida</taxon>
        <taxon>Plectina</taxon>
        <taxon>Plectoidea</taxon>
        <taxon>Plectidae</taxon>
        <taxon>Plectus</taxon>
    </lineage>
</organism>
<dbReference type="Proteomes" id="UP000887566">
    <property type="component" value="Unplaced"/>
</dbReference>
<dbReference type="CDD" id="cd07061">
    <property type="entry name" value="HP_HAP_like"/>
    <property type="match status" value="1"/>
</dbReference>
<dbReference type="InterPro" id="IPR000560">
    <property type="entry name" value="His_Pase_clade-2"/>
</dbReference>
<protein>
    <submittedName>
        <fullName evidence="5">Acid phosphatase</fullName>
    </submittedName>
</protein>
<comment type="catalytic activity">
    <reaction evidence="1">
        <text>a phosphate monoester + H2O = an alcohol + phosphate</text>
        <dbReference type="Rhea" id="RHEA:15017"/>
        <dbReference type="ChEBI" id="CHEBI:15377"/>
        <dbReference type="ChEBI" id="CHEBI:30879"/>
        <dbReference type="ChEBI" id="CHEBI:43474"/>
        <dbReference type="ChEBI" id="CHEBI:67140"/>
        <dbReference type="EC" id="3.1.3.2"/>
    </reaction>
</comment>
<dbReference type="WBParaSite" id="PSAMB.scaffold5169size12439.g26047.t1">
    <property type="protein sequence ID" value="PSAMB.scaffold5169size12439.g26047.t1"/>
    <property type="gene ID" value="PSAMB.scaffold5169size12439.g26047"/>
</dbReference>
<dbReference type="PROSITE" id="PS00616">
    <property type="entry name" value="HIS_ACID_PHOSPHAT_1"/>
    <property type="match status" value="1"/>
</dbReference>
<evidence type="ECO:0000256" key="1">
    <source>
        <dbReference type="ARBA" id="ARBA00000032"/>
    </source>
</evidence>
<name>A0A914WT58_9BILA</name>
<proteinExistence type="inferred from homology"/>
<dbReference type="Pfam" id="PF00328">
    <property type="entry name" value="His_Phos_2"/>
    <property type="match status" value="1"/>
</dbReference>
<dbReference type="InterPro" id="IPR033379">
    <property type="entry name" value="Acid_Pase_AS"/>
</dbReference>
<comment type="similarity">
    <text evidence="2">Belongs to the histidine acid phosphatase family.</text>
</comment>
<dbReference type="SUPFAM" id="SSF53254">
    <property type="entry name" value="Phosphoglycerate mutase-like"/>
    <property type="match status" value="1"/>
</dbReference>
<reference evidence="5" key="1">
    <citation type="submission" date="2022-11" db="UniProtKB">
        <authorList>
            <consortium name="WormBaseParasite"/>
        </authorList>
    </citation>
    <scope>IDENTIFICATION</scope>
</reference>
<accession>A0A914WT58</accession>
<evidence type="ECO:0000256" key="2">
    <source>
        <dbReference type="ARBA" id="ARBA00005375"/>
    </source>
</evidence>
<dbReference type="PANTHER" id="PTHR11567:SF198">
    <property type="entry name" value="HISTIDINE ACID PHOSPHATASE"/>
    <property type="match status" value="1"/>
</dbReference>
<evidence type="ECO:0000313" key="4">
    <source>
        <dbReference type="Proteomes" id="UP000887566"/>
    </source>
</evidence>
<sequence length="440" mass="49932">MARCIIQVGVLFALIAQAAGDNLLLVQAIWRHGDRSPTTTFPTDVNTEDKWPQGWGQLTTLGMQQHYALGSRLRTMYGDFISSTYKAEEIYVRSTDIDRTLMSAMSNLAGFYQNGTVDVDFPDTTNVPNWPASWSPIPVHTVDYETDLIGYPFAECARADQLYEEIQQSPSYLNVSAENQALFDWLTNVTGVTDPVTLDNLWLVYDALTIEKIHNMSLPSWYNDTIYNQTVVANDYADDFLFGIVQPPVCELIKLRGGSLLKAITDRMTAKVTCMHNASSSSDCTALNKLKYYVYSAHDVTLAGLLATFGDKEEVVVEGGLPKYAAAIVLELWNVSNVAQVRIMYHPEFNESFYPITNLTKGCNLTSDYYNSCNKYNVNNYHPAKYDNNDYYYDNYDDTFNNHNAFSHHPAKYGNDVIFNKYNYTYYNNCNNHQFDSDII</sequence>